<dbReference type="GO" id="GO:0004764">
    <property type="term" value="F:shikimate 3-dehydrogenase (NADP+) activity"/>
    <property type="evidence" value="ECO:0007669"/>
    <property type="project" value="UniProtKB-UniRule"/>
</dbReference>
<feature type="binding site" evidence="7">
    <location>
        <begin position="19"/>
        <end position="21"/>
    </location>
    <ligand>
        <name>shikimate</name>
        <dbReference type="ChEBI" id="CHEBI:36208"/>
    </ligand>
</feature>
<comment type="function">
    <text evidence="7">Involved in the biosynthesis of the chorismate, which leads to the biosynthesis of aromatic amino acids. Catalyzes the reversible NADPH linked reduction of 3-dehydroshikimate (DHSA) to yield shikimate (SA).</text>
</comment>
<evidence type="ECO:0000256" key="2">
    <source>
        <dbReference type="ARBA" id="ARBA00012962"/>
    </source>
</evidence>
<dbReference type="GO" id="GO:0050661">
    <property type="term" value="F:NADP binding"/>
    <property type="evidence" value="ECO:0007669"/>
    <property type="project" value="InterPro"/>
</dbReference>
<sequence>MITGQTKLLGVIGDPIGHSLSPVMHNAALAAMGLDYAYLPFPIRAADLRVAIAGLAVIGVQGFSVTIPHKQAIVPLLTEVSETARAIGAVNMVQWTDQGWVGTNTDMAGFLAPLRAYPWDWSQRVAVILGNGGAARAVVAGCAQLGCRSIWVVGRDPQKLEALRQSWDNTALATPIQTCLWADFPPLIPQANLLVNTTPIGMYPQVQASPVTETALADLRPGAIAYDLIYTPRPTRFLELAQQRGAIALDGLEMLVQQGAIALESWLGQPVPIAVMRQALERHLKTVG</sequence>
<dbReference type="OrthoDB" id="9792692at2"/>
<dbReference type="Proteomes" id="UP000030170">
    <property type="component" value="Unassembled WGS sequence"/>
</dbReference>
<dbReference type="EMBL" id="JJML01000016">
    <property type="protein sequence ID" value="KGF73082.1"/>
    <property type="molecule type" value="Genomic_DNA"/>
</dbReference>
<dbReference type="InterPro" id="IPR036291">
    <property type="entry name" value="NAD(P)-bd_dom_sf"/>
</dbReference>
<evidence type="ECO:0000256" key="1">
    <source>
        <dbReference type="ARBA" id="ARBA00004871"/>
    </source>
</evidence>
<evidence type="ECO:0000259" key="8">
    <source>
        <dbReference type="Pfam" id="PF08501"/>
    </source>
</evidence>
<dbReference type="Gene3D" id="3.40.50.720">
    <property type="entry name" value="NAD(P)-binding Rossmann-like Domain"/>
    <property type="match status" value="1"/>
</dbReference>
<feature type="binding site" evidence="7">
    <location>
        <position position="106"/>
    </location>
    <ligand>
        <name>shikimate</name>
        <dbReference type="ChEBI" id="CHEBI:36208"/>
    </ligand>
</feature>
<gene>
    <name evidence="7" type="primary">aroE</name>
    <name evidence="10" type="ORF">DO97_03400</name>
</gene>
<feature type="binding site" evidence="7">
    <location>
        <position position="66"/>
    </location>
    <ligand>
        <name>shikimate</name>
        <dbReference type="ChEBI" id="CHEBI:36208"/>
    </ligand>
</feature>
<dbReference type="Pfam" id="PF08501">
    <property type="entry name" value="Shikimate_dh_N"/>
    <property type="match status" value="1"/>
</dbReference>
<dbReference type="UniPathway" id="UPA00053">
    <property type="reaction ID" value="UER00087"/>
</dbReference>
<keyword evidence="3 7" id="KW-0028">Amino-acid biosynthesis</keyword>
<comment type="subunit">
    <text evidence="7">Homodimer.</text>
</comment>
<comment type="catalytic activity">
    <reaction evidence="7">
        <text>shikimate + NADP(+) = 3-dehydroshikimate + NADPH + H(+)</text>
        <dbReference type="Rhea" id="RHEA:17737"/>
        <dbReference type="ChEBI" id="CHEBI:15378"/>
        <dbReference type="ChEBI" id="CHEBI:16630"/>
        <dbReference type="ChEBI" id="CHEBI:36208"/>
        <dbReference type="ChEBI" id="CHEBI:57783"/>
        <dbReference type="ChEBI" id="CHEBI:58349"/>
        <dbReference type="EC" id="1.1.1.25"/>
    </reaction>
</comment>
<feature type="binding site" evidence="7">
    <location>
        <position position="228"/>
    </location>
    <ligand>
        <name>NADP(+)</name>
        <dbReference type="ChEBI" id="CHEBI:58349"/>
    </ligand>
</feature>
<feature type="binding site" evidence="7">
    <location>
        <position position="82"/>
    </location>
    <ligand>
        <name>NADP(+)</name>
        <dbReference type="ChEBI" id="CHEBI:58349"/>
    </ligand>
</feature>
<dbReference type="InterPro" id="IPR046346">
    <property type="entry name" value="Aminoacid_DH-like_N_sf"/>
</dbReference>
<feature type="binding site" evidence="7">
    <location>
        <position position="230"/>
    </location>
    <ligand>
        <name>shikimate</name>
        <dbReference type="ChEBI" id="CHEBI:36208"/>
    </ligand>
</feature>
<evidence type="ECO:0000256" key="4">
    <source>
        <dbReference type="ARBA" id="ARBA00022857"/>
    </source>
</evidence>
<dbReference type="GO" id="GO:0019632">
    <property type="term" value="P:shikimate metabolic process"/>
    <property type="evidence" value="ECO:0007669"/>
    <property type="project" value="InterPro"/>
</dbReference>
<protein>
    <recommendedName>
        <fullName evidence="2 7">Shikimate dehydrogenase (NADP(+))</fullName>
        <shortName evidence="7">SDH</shortName>
        <ecNumber evidence="2 7">1.1.1.25</ecNumber>
    </recommendedName>
</protein>
<comment type="pathway">
    <text evidence="1 7">Metabolic intermediate biosynthesis; chorismate biosynthesis; chorismate from D-erythrose 4-phosphate and phosphoenolpyruvate: step 4/7.</text>
</comment>
<dbReference type="InterPro" id="IPR013708">
    <property type="entry name" value="Shikimate_DH-bd_N"/>
</dbReference>
<dbReference type="InterPro" id="IPR011342">
    <property type="entry name" value="Shikimate_DH"/>
</dbReference>
<dbReference type="GO" id="GO:0008652">
    <property type="term" value="P:amino acid biosynthetic process"/>
    <property type="evidence" value="ECO:0007669"/>
    <property type="project" value="UniProtKB-KW"/>
</dbReference>
<evidence type="ECO:0000259" key="9">
    <source>
        <dbReference type="Pfam" id="PF18317"/>
    </source>
</evidence>
<evidence type="ECO:0000313" key="10">
    <source>
        <dbReference type="EMBL" id="KGF73082.1"/>
    </source>
</evidence>
<dbReference type="InterPro" id="IPR022893">
    <property type="entry name" value="Shikimate_DH_fam"/>
</dbReference>
<keyword evidence="4 7" id="KW-0521">NADP</keyword>
<evidence type="ECO:0000256" key="7">
    <source>
        <dbReference type="HAMAP-Rule" id="MF_00222"/>
    </source>
</evidence>
<dbReference type="NCBIfam" id="TIGR00507">
    <property type="entry name" value="aroE"/>
    <property type="match status" value="1"/>
</dbReference>
<dbReference type="PANTHER" id="PTHR21089:SF1">
    <property type="entry name" value="BIFUNCTIONAL 3-DEHYDROQUINATE DEHYDRATASE_SHIKIMATE DEHYDROGENASE, CHLOROPLASTIC"/>
    <property type="match status" value="1"/>
</dbReference>
<dbReference type="InterPro" id="IPR041121">
    <property type="entry name" value="SDH_C"/>
</dbReference>
<feature type="domain" description="SDH C-terminal" evidence="9">
    <location>
        <begin position="251"/>
        <end position="281"/>
    </location>
</feature>
<dbReference type="STRING" id="1497020.DO97_03400"/>
<dbReference type="GO" id="GO:0009073">
    <property type="term" value="P:aromatic amino acid family biosynthetic process"/>
    <property type="evidence" value="ECO:0007669"/>
    <property type="project" value="UniProtKB-KW"/>
</dbReference>
<evidence type="ECO:0000313" key="11">
    <source>
        <dbReference type="Proteomes" id="UP000030170"/>
    </source>
</evidence>
<comment type="similarity">
    <text evidence="7">Belongs to the shikimate dehydrogenase family.</text>
</comment>
<proteinExistence type="inferred from homology"/>
<dbReference type="CDD" id="cd01065">
    <property type="entry name" value="NAD_bind_Shikimate_DH"/>
    <property type="match status" value="1"/>
</dbReference>
<feature type="binding site" evidence="7">
    <location>
        <position position="251"/>
    </location>
    <ligand>
        <name>NADP(+)</name>
        <dbReference type="ChEBI" id="CHEBI:58349"/>
    </ligand>
</feature>
<evidence type="ECO:0000256" key="5">
    <source>
        <dbReference type="ARBA" id="ARBA00023002"/>
    </source>
</evidence>
<reference evidence="10 11" key="1">
    <citation type="journal article" date="2014" name="Mol. Ecol.">
        <title>Evolution of Synechococcus.</title>
        <authorList>
            <person name="Dvorak P."/>
            <person name="Casamatta D."/>
            <person name="Hasler P."/>
            <person name="Poulickova A."/>
            <person name="Ondrej V."/>
            <person name="Sanges R."/>
        </authorList>
    </citation>
    <scope>NUCLEOTIDE SEQUENCE [LARGE SCALE GENOMIC DNA]</scope>
    <source>
        <strain evidence="10 11">CAUP A 1101</strain>
    </source>
</reference>
<feature type="domain" description="Shikimate dehydrogenase substrate binding N-terminal" evidence="8">
    <location>
        <begin position="11"/>
        <end position="93"/>
    </location>
</feature>
<evidence type="ECO:0000256" key="6">
    <source>
        <dbReference type="ARBA" id="ARBA00023141"/>
    </source>
</evidence>
<keyword evidence="5 7" id="KW-0560">Oxidoreductase</keyword>
<dbReference type="Gene3D" id="3.40.50.10860">
    <property type="entry name" value="Leucine Dehydrogenase, chain A, domain 1"/>
    <property type="match status" value="1"/>
</dbReference>
<dbReference type="HAMAP" id="MF_00222">
    <property type="entry name" value="Shikimate_DH_AroE"/>
    <property type="match status" value="1"/>
</dbReference>
<feature type="binding site" evidence="7">
    <location>
        <position position="258"/>
    </location>
    <ligand>
        <name>shikimate</name>
        <dbReference type="ChEBI" id="CHEBI:36208"/>
    </ligand>
</feature>
<dbReference type="GO" id="GO:0005829">
    <property type="term" value="C:cytosol"/>
    <property type="evidence" value="ECO:0007669"/>
    <property type="project" value="TreeGrafter"/>
</dbReference>
<dbReference type="Pfam" id="PF18317">
    <property type="entry name" value="SDH_C"/>
    <property type="match status" value="1"/>
</dbReference>
<dbReference type="SUPFAM" id="SSF53223">
    <property type="entry name" value="Aminoacid dehydrogenase-like, N-terminal domain"/>
    <property type="match status" value="1"/>
</dbReference>
<dbReference type="RefSeq" id="WP_036532329.1">
    <property type="nucleotide sequence ID" value="NZ_JJML01000016.1"/>
</dbReference>
<evidence type="ECO:0000256" key="3">
    <source>
        <dbReference type="ARBA" id="ARBA00022605"/>
    </source>
</evidence>
<keyword evidence="6 7" id="KW-0057">Aromatic amino acid biosynthesis</keyword>
<organism evidence="10 11">
    <name type="scientific">Neosynechococcus sphagnicola sy1</name>
    <dbReference type="NCBI Taxonomy" id="1497020"/>
    <lineage>
        <taxon>Bacteria</taxon>
        <taxon>Bacillati</taxon>
        <taxon>Cyanobacteriota</taxon>
        <taxon>Cyanophyceae</taxon>
        <taxon>Neosynechococcales</taxon>
        <taxon>Neosynechococcaceae</taxon>
        <taxon>Neosynechococcus</taxon>
    </lineage>
</organism>
<dbReference type="GO" id="GO:0009423">
    <property type="term" value="P:chorismate biosynthetic process"/>
    <property type="evidence" value="ECO:0007669"/>
    <property type="project" value="UniProtKB-UniRule"/>
</dbReference>
<dbReference type="PANTHER" id="PTHR21089">
    <property type="entry name" value="SHIKIMATE DEHYDROGENASE"/>
    <property type="match status" value="1"/>
</dbReference>
<comment type="caution">
    <text evidence="10">The sequence shown here is derived from an EMBL/GenBank/DDBJ whole genome shotgun (WGS) entry which is preliminary data.</text>
</comment>
<dbReference type="AlphaFoldDB" id="A0A098TML1"/>
<keyword evidence="11" id="KW-1185">Reference proteome</keyword>
<dbReference type="SUPFAM" id="SSF51735">
    <property type="entry name" value="NAD(P)-binding Rossmann-fold domains"/>
    <property type="match status" value="1"/>
</dbReference>
<accession>A0A098TML1</accession>
<comment type="caution">
    <text evidence="7">Lacks conserved residue(s) required for the propagation of feature annotation.</text>
</comment>
<feature type="active site" description="Proton acceptor" evidence="7">
    <location>
        <position position="70"/>
    </location>
</feature>
<name>A0A098TML1_9CYAN</name>
<dbReference type="NCBIfam" id="NF001314">
    <property type="entry name" value="PRK00258.2-2"/>
    <property type="match status" value="1"/>
</dbReference>
<dbReference type="EC" id="1.1.1.25" evidence="2 7"/>
<feature type="binding site" evidence="7">
    <location>
        <begin position="130"/>
        <end position="134"/>
    </location>
    <ligand>
        <name>NADP(+)</name>
        <dbReference type="ChEBI" id="CHEBI:58349"/>
    </ligand>
</feature>
<feature type="binding site" evidence="7">
    <location>
        <position position="91"/>
    </location>
    <ligand>
        <name>shikimate</name>
        <dbReference type="ChEBI" id="CHEBI:36208"/>
    </ligand>
</feature>